<gene>
    <name evidence="1" type="ORF">MRB53_004892</name>
</gene>
<dbReference type="Proteomes" id="UP001234297">
    <property type="component" value="Chromosome 2"/>
</dbReference>
<organism evidence="1 2">
    <name type="scientific">Persea americana</name>
    <name type="common">Avocado</name>
    <dbReference type="NCBI Taxonomy" id="3435"/>
    <lineage>
        <taxon>Eukaryota</taxon>
        <taxon>Viridiplantae</taxon>
        <taxon>Streptophyta</taxon>
        <taxon>Embryophyta</taxon>
        <taxon>Tracheophyta</taxon>
        <taxon>Spermatophyta</taxon>
        <taxon>Magnoliopsida</taxon>
        <taxon>Magnoliidae</taxon>
        <taxon>Laurales</taxon>
        <taxon>Lauraceae</taxon>
        <taxon>Persea</taxon>
    </lineage>
</organism>
<comment type="caution">
    <text evidence="1">The sequence shown here is derived from an EMBL/GenBank/DDBJ whole genome shotgun (WGS) entry which is preliminary data.</text>
</comment>
<accession>A0ACC2MC02</accession>
<name>A0ACC2MC02_PERAE</name>
<proteinExistence type="predicted"/>
<keyword evidence="2" id="KW-1185">Reference proteome</keyword>
<sequence length="92" mass="10051">MLDSPPTPLLEEKKERSQGPRSGSGSCEKGADLEDQSIGPEEKALPDLDGFICTLRQRRGHQGSAVEKRAAVLGLPGRKKKTDSISERVIYF</sequence>
<dbReference type="EMBL" id="CM056810">
    <property type="protein sequence ID" value="KAJ8643144.1"/>
    <property type="molecule type" value="Genomic_DNA"/>
</dbReference>
<reference evidence="1 2" key="1">
    <citation type="journal article" date="2022" name="Hortic Res">
        <title>A haplotype resolved chromosomal level avocado genome allows analysis of novel avocado genes.</title>
        <authorList>
            <person name="Nath O."/>
            <person name="Fletcher S.J."/>
            <person name="Hayward A."/>
            <person name="Shaw L.M."/>
            <person name="Masouleh A.K."/>
            <person name="Furtado A."/>
            <person name="Henry R.J."/>
            <person name="Mitter N."/>
        </authorList>
    </citation>
    <scope>NUCLEOTIDE SEQUENCE [LARGE SCALE GENOMIC DNA]</scope>
    <source>
        <strain evidence="2">cv. Hass</strain>
    </source>
</reference>
<evidence type="ECO:0000313" key="2">
    <source>
        <dbReference type="Proteomes" id="UP001234297"/>
    </source>
</evidence>
<evidence type="ECO:0000313" key="1">
    <source>
        <dbReference type="EMBL" id="KAJ8643144.1"/>
    </source>
</evidence>
<protein>
    <submittedName>
        <fullName evidence="1">Uncharacterized protein</fullName>
    </submittedName>
</protein>